<dbReference type="GO" id="GO:0003678">
    <property type="term" value="F:DNA helicase activity"/>
    <property type="evidence" value="ECO:0007669"/>
    <property type="project" value="TreeGrafter"/>
</dbReference>
<dbReference type="InterPro" id="IPR014013">
    <property type="entry name" value="Helic_SF1/SF2_ATP-bd_DinG/Rad3"/>
</dbReference>
<dbReference type="GO" id="GO:0005524">
    <property type="term" value="F:ATP binding"/>
    <property type="evidence" value="ECO:0007669"/>
    <property type="project" value="UniProtKB-KW"/>
</dbReference>
<dbReference type="GO" id="GO:0006139">
    <property type="term" value="P:nucleobase-containing compound metabolic process"/>
    <property type="evidence" value="ECO:0007669"/>
    <property type="project" value="InterPro"/>
</dbReference>
<gene>
    <name evidence="6" type="primary">dinG</name>
    <name evidence="6" type="ORF">GCM10007380_12410</name>
</gene>
<dbReference type="OrthoDB" id="9803913at2"/>
<dbReference type="InterPro" id="IPR045028">
    <property type="entry name" value="DinG/Rad3-like"/>
</dbReference>
<organism evidence="6 7">
    <name type="scientific">Gottfriedia solisilvae</name>
    <dbReference type="NCBI Taxonomy" id="1516104"/>
    <lineage>
        <taxon>Bacteria</taxon>
        <taxon>Bacillati</taxon>
        <taxon>Bacillota</taxon>
        <taxon>Bacilli</taxon>
        <taxon>Bacillales</taxon>
        <taxon>Bacillaceae</taxon>
        <taxon>Gottfriedia</taxon>
    </lineage>
</organism>
<evidence type="ECO:0000313" key="7">
    <source>
        <dbReference type="Proteomes" id="UP000626244"/>
    </source>
</evidence>
<dbReference type="RefSeq" id="WP_087999451.1">
    <property type="nucleotide sequence ID" value="NZ_BMHB01000001.1"/>
</dbReference>
<dbReference type="EMBL" id="BMHB01000001">
    <property type="protein sequence ID" value="GGI12337.1"/>
    <property type="molecule type" value="Genomic_DNA"/>
</dbReference>
<reference evidence="7" key="1">
    <citation type="journal article" date="2019" name="Int. J. Syst. Evol. Microbiol.">
        <title>The Global Catalogue of Microorganisms (GCM) 10K type strain sequencing project: providing services to taxonomists for standard genome sequencing and annotation.</title>
        <authorList>
            <consortium name="The Broad Institute Genomics Platform"/>
            <consortium name="The Broad Institute Genome Sequencing Center for Infectious Disease"/>
            <person name="Wu L."/>
            <person name="Ma J."/>
        </authorList>
    </citation>
    <scope>NUCLEOTIDE SEQUENCE [LARGE SCALE GENOMIC DNA]</scope>
    <source>
        <strain evidence="7">CGMCC 1.14993</strain>
    </source>
</reference>
<feature type="domain" description="Helicase ATP-binding" evidence="5">
    <location>
        <begin position="30"/>
        <end position="305"/>
    </location>
</feature>
<protein>
    <submittedName>
        <fullName evidence="6">ATP-dependent helicase</fullName>
    </submittedName>
</protein>
<dbReference type="GO" id="GO:0016818">
    <property type="term" value="F:hydrolase activity, acting on acid anhydrides, in phosphorus-containing anhydrides"/>
    <property type="evidence" value="ECO:0007669"/>
    <property type="project" value="InterPro"/>
</dbReference>
<evidence type="ECO:0000259" key="5">
    <source>
        <dbReference type="PROSITE" id="PS51193"/>
    </source>
</evidence>
<dbReference type="AlphaFoldDB" id="A0A8J3EWR7"/>
<dbReference type="PANTHER" id="PTHR11472">
    <property type="entry name" value="DNA REPAIR DEAD HELICASE RAD3/XP-D SUBFAMILY MEMBER"/>
    <property type="match status" value="1"/>
</dbReference>
<keyword evidence="2" id="KW-0378">Hydrolase</keyword>
<comment type="similarity">
    <text evidence="4">Belongs to the helicase family. DinG subfamily.</text>
</comment>
<dbReference type="GO" id="GO:0003676">
    <property type="term" value="F:nucleic acid binding"/>
    <property type="evidence" value="ECO:0007669"/>
    <property type="project" value="InterPro"/>
</dbReference>
<evidence type="ECO:0000256" key="1">
    <source>
        <dbReference type="ARBA" id="ARBA00022741"/>
    </source>
</evidence>
<keyword evidence="1" id="KW-0547">Nucleotide-binding</keyword>
<dbReference type="InterPro" id="IPR027417">
    <property type="entry name" value="P-loop_NTPase"/>
</dbReference>
<evidence type="ECO:0000256" key="3">
    <source>
        <dbReference type="ARBA" id="ARBA00022840"/>
    </source>
</evidence>
<comment type="caution">
    <text evidence="6">The sequence shown here is derived from an EMBL/GenBank/DDBJ whole genome shotgun (WGS) entry which is preliminary data.</text>
</comment>
<proteinExistence type="inferred from homology"/>
<dbReference type="Pfam" id="PF13307">
    <property type="entry name" value="Helicase_C_2"/>
    <property type="match status" value="1"/>
</dbReference>
<dbReference type="Proteomes" id="UP000626244">
    <property type="component" value="Unassembled WGS sequence"/>
</dbReference>
<evidence type="ECO:0000256" key="2">
    <source>
        <dbReference type="ARBA" id="ARBA00022801"/>
    </source>
</evidence>
<dbReference type="SUPFAM" id="SSF52540">
    <property type="entry name" value="P-loop containing nucleoside triphosphate hydrolases"/>
    <property type="match status" value="1"/>
</dbReference>
<dbReference type="PROSITE" id="PS51193">
    <property type="entry name" value="HELICASE_ATP_BIND_2"/>
    <property type="match status" value="1"/>
</dbReference>
<accession>A0A8J3EWR7</accession>
<dbReference type="InterPro" id="IPR006555">
    <property type="entry name" value="ATP-dep_Helicase_C"/>
</dbReference>
<evidence type="ECO:0000256" key="4">
    <source>
        <dbReference type="ARBA" id="ARBA00038058"/>
    </source>
</evidence>
<keyword evidence="6" id="KW-0347">Helicase</keyword>
<sequence>MSTTSKLPFEVGKQDSFIDKLGEWIGDVFYDLLPDAGYELRDEQIFMAYQVERAFKEKKVIFAEAGVGTGKTFVYLLYCLCYARYTGKPAIIACADESLIEQLVKKNGDIEKLSNALNLAIDVRLAKSTTNYLCLKKLDIQRTEDETSDQVLAVYDNLPSFVNDYGTLQTFTPYGDRTEYKELTDEEWDTISYDYFQDCSTCDQRHRCGQTLSREHYRKATDLIVCSQEFYMEHIWTVDSRKREGQLPLLPNPSCVVFDEGHLLEFASQKSLTYRLQQETLNTFLSFLMQSGTRESFQELLEDTLETYDQFFYELDNNSVEVEGSKRYQLNMNNQLLSLAKRLKAQISKIGDELVFESEMYTIDEYQLNIVDEHLDDVERCLNLFINESSAIQWIEYNKNELTLVIMPKAVNELLQEKVFKQKMPILFSSATLSQNSSFEYIANSLGIKDFLSFSVNSPFDYEEQMKIEINRIDQNETDQKNRIIIEALKNNNGSSLVLFNSSKEMKQFKSLIEQENLQFPLYFEGEEEISSIVQKFQENQTASLCAVHLWEGLDIQGESLSQVIIHSLPFPPNDPVFQSKRQNTANPYTEIDEPYMLLRLRQGIGRLIRSHEDRGKIILFLENDLQKETYDKVLKSLPIEPTIKS</sequence>
<dbReference type="PANTHER" id="PTHR11472:SF57">
    <property type="entry name" value="ATP-DEPENDENT HELICASE YPVA-RELATED"/>
    <property type="match status" value="1"/>
</dbReference>
<dbReference type="SMART" id="SM00491">
    <property type="entry name" value="HELICc2"/>
    <property type="match status" value="1"/>
</dbReference>
<evidence type="ECO:0000313" key="6">
    <source>
        <dbReference type="EMBL" id="GGI12337.1"/>
    </source>
</evidence>
<name>A0A8J3EWR7_9BACI</name>
<keyword evidence="3" id="KW-0067">ATP-binding</keyword>
<dbReference type="Gene3D" id="3.40.50.300">
    <property type="entry name" value="P-loop containing nucleotide triphosphate hydrolases"/>
    <property type="match status" value="2"/>
</dbReference>
<keyword evidence="7" id="KW-1185">Reference proteome</keyword>